<evidence type="ECO:0000313" key="4">
    <source>
        <dbReference type="Proteomes" id="UP000005953"/>
    </source>
</evidence>
<dbReference type="CDD" id="cd01948">
    <property type="entry name" value="EAL"/>
    <property type="match status" value="1"/>
</dbReference>
<keyword evidence="1" id="KW-1133">Transmembrane helix</keyword>
<dbReference type="InterPro" id="IPR043128">
    <property type="entry name" value="Rev_trsase/Diguanyl_cyclase"/>
</dbReference>
<dbReference type="HOGENOM" id="CLU_000445_70_50_6"/>
<dbReference type="SUPFAM" id="SSF141868">
    <property type="entry name" value="EAL domain-like"/>
    <property type="match status" value="1"/>
</dbReference>
<dbReference type="Proteomes" id="UP000005953">
    <property type="component" value="Unassembled WGS sequence"/>
</dbReference>
<dbReference type="GO" id="GO:0071111">
    <property type="term" value="F:cyclic-guanylate-specific phosphodiesterase activity"/>
    <property type="evidence" value="ECO:0007669"/>
    <property type="project" value="InterPro"/>
</dbReference>
<name>A4BIV5_9GAMM</name>
<gene>
    <name evidence="3" type="ORF">MED297_04959</name>
</gene>
<keyword evidence="1" id="KW-0472">Membrane</keyword>
<keyword evidence="4" id="KW-1185">Reference proteome</keyword>
<accession>A4BIV5</accession>
<dbReference type="Gene3D" id="3.30.70.270">
    <property type="match status" value="1"/>
</dbReference>
<dbReference type="SUPFAM" id="SSF55073">
    <property type="entry name" value="Nucleotide cyclase"/>
    <property type="match status" value="1"/>
</dbReference>
<dbReference type="PANTHER" id="PTHR33121">
    <property type="entry name" value="CYCLIC DI-GMP PHOSPHODIESTERASE PDEF"/>
    <property type="match status" value="1"/>
</dbReference>
<sequence length="643" mass="72927">MSLTLQNLFSSRLAIGVLVAVLGAMLVGSIQGVLSDRQLSRISMSDLRIATWNLTRFDQEASAFDLALQLRANNAGSPDEVILRYDILWSRFQYLSVGRESLTTRLHEDNHDRIQSLFLRYQALEPLVFSNAQSLDLDPLLVEWSNIRQDIKQILIDNFVGGDSSALMQEIDTSRIRLANFRMIIVGVLAITITYMLMMLFYLRRQNRFDRLTGLPNQNYLNDERTIRPGTHVIACQILNYRALQSELSPSDTDILTQTVGKRLTKVLTPGDQLIAISQDEFMIVSDGQALRTTDDWQLLLSQAYAFTWSYKDSQFPIRLAIGIDEPSDQSSAWRHRYQKALLAKQRAVEKRQPVIVHTDTLSDAHRQEKAVLNSLIQLFQGKPSDVALSCHYQPIASISNPKKIVAAEVLMRVKHKTFGPIAPNKVVDLCERNGLAIKLSHWLYRTIADECAPLYQENRYQGKLTINMSPSLLRPTLIDDIHQYLVKPGIPATAICLEITEDNAALQIEQVNALISELQNEGICFALDDFGTGHSSLEYIRDLKIDRLKIDRSFVTGIDTNPRNYDFMASMVKLTHLLNMDIIIEGVETLEQWQALSSMGDVFVQGYFLHRPMPFADLDRLLSQTDSQSSLPSLENVRQSRL</sequence>
<dbReference type="EMBL" id="AAOE01000028">
    <property type="protein sequence ID" value="EAR07972.1"/>
    <property type="molecule type" value="Genomic_DNA"/>
</dbReference>
<dbReference type="InterPro" id="IPR029787">
    <property type="entry name" value="Nucleotide_cyclase"/>
</dbReference>
<dbReference type="Gene3D" id="3.20.20.450">
    <property type="entry name" value="EAL domain"/>
    <property type="match status" value="1"/>
</dbReference>
<evidence type="ECO:0000313" key="3">
    <source>
        <dbReference type="EMBL" id="EAR07972.1"/>
    </source>
</evidence>
<feature type="transmembrane region" description="Helical" evidence="1">
    <location>
        <begin position="183"/>
        <end position="203"/>
    </location>
</feature>
<dbReference type="InterPro" id="IPR035919">
    <property type="entry name" value="EAL_sf"/>
</dbReference>
<keyword evidence="1" id="KW-0812">Transmembrane</keyword>
<dbReference type="InterPro" id="IPR001633">
    <property type="entry name" value="EAL_dom"/>
</dbReference>
<evidence type="ECO:0000259" key="2">
    <source>
        <dbReference type="PROSITE" id="PS50883"/>
    </source>
</evidence>
<evidence type="ECO:0000256" key="1">
    <source>
        <dbReference type="SAM" id="Phobius"/>
    </source>
</evidence>
<feature type="domain" description="EAL" evidence="2">
    <location>
        <begin position="369"/>
        <end position="627"/>
    </location>
</feature>
<comment type="caution">
    <text evidence="3">The sequence shown here is derived from an EMBL/GenBank/DDBJ whole genome shotgun (WGS) entry which is preliminary data.</text>
</comment>
<proteinExistence type="predicted"/>
<dbReference type="Pfam" id="PF00563">
    <property type="entry name" value="EAL"/>
    <property type="match status" value="1"/>
</dbReference>
<dbReference type="RefSeq" id="WP_008048025.1">
    <property type="nucleotide sequence ID" value="NZ_CH724154.1"/>
</dbReference>
<dbReference type="STRING" id="314283.MED297_04959"/>
<dbReference type="Pfam" id="PF00990">
    <property type="entry name" value="GGDEF"/>
    <property type="match status" value="1"/>
</dbReference>
<feature type="transmembrane region" description="Helical" evidence="1">
    <location>
        <begin position="12"/>
        <end position="34"/>
    </location>
</feature>
<dbReference type="PROSITE" id="PS50883">
    <property type="entry name" value="EAL"/>
    <property type="match status" value="1"/>
</dbReference>
<dbReference type="SMART" id="SM00052">
    <property type="entry name" value="EAL"/>
    <property type="match status" value="1"/>
</dbReference>
<reference evidence="3 4" key="1">
    <citation type="submission" date="2006-02" db="EMBL/GenBank/DDBJ databases">
        <authorList>
            <person name="Pinhassi J."/>
            <person name="Pedros-Alio C."/>
            <person name="Ferriera S."/>
            <person name="Johnson J."/>
            <person name="Kravitz S."/>
            <person name="Halpern A."/>
            <person name="Remington K."/>
            <person name="Beeson K."/>
            <person name="Tran B."/>
            <person name="Rogers Y.-H."/>
            <person name="Friedman R."/>
            <person name="Venter J.C."/>
        </authorList>
    </citation>
    <scope>NUCLEOTIDE SEQUENCE [LARGE SCALE GENOMIC DNA]</scope>
    <source>
        <strain evidence="3 4">MED297</strain>
    </source>
</reference>
<organism evidence="3 4">
    <name type="scientific">Reinekea blandensis MED297</name>
    <dbReference type="NCBI Taxonomy" id="314283"/>
    <lineage>
        <taxon>Bacteria</taxon>
        <taxon>Pseudomonadati</taxon>
        <taxon>Pseudomonadota</taxon>
        <taxon>Gammaproteobacteria</taxon>
        <taxon>Oceanospirillales</taxon>
        <taxon>Saccharospirillaceae</taxon>
        <taxon>Reinekea</taxon>
    </lineage>
</organism>
<dbReference type="AlphaFoldDB" id="A4BIV5"/>
<protein>
    <submittedName>
        <fullName evidence="3">GGDEF family protein</fullName>
    </submittedName>
</protein>
<dbReference type="InterPro" id="IPR000160">
    <property type="entry name" value="GGDEF_dom"/>
</dbReference>
<dbReference type="InterPro" id="IPR050706">
    <property type="entry name" value="Cyclic-di-GMP_PDE-like"/>
</dbReference>
<dbReference type="PANTHER" id="PTHR33121:SF70">
    <property type="entry name" value="SIGNALING PROTEIN YKOW"/>
    <property type="match status" value="1"/>
</dbReference>